<evidence type="ECO:0000256" key="1">
    <source>
        <dbReference type="ARBA" id="ARBA00004138"/>
    </source>
</evidence>
<keyword evidence="11" id="KW-1185">Reference proteome</keyword>
<dbReference type="GO" id="GO:0060271">
    <property type="term" value="P:cilium assembly"/>
    <property type="evidence" value="ECO:0007669"/>
    <property type="project" value="TreeGrafter"/>
</dbReference>
<accession>A0A3S5CP78</accession>
<feature type="coiled-coil region" evidence="9">
    <location>
        <begin position="28"/>
        <end position="55"/>
    </location>
</feature>
<proteinExistence type="predicted"/>
<evidence type="ECO:0000256" key="4">
    <source>
        <dbReference type="ARBA" id="ARBA00022574"/>
    </source>
</evidence>
<dbReference type="Pfam" id="PF25828">
    <property type="entry name" value="CC_Cfap43"/>
    <property type="match status" value="1"/>
</dbReference>
<reference evidence="10" key="1">
    <citation type="submission" date="2018-11" db="EMBL/GenBank/DDBJ databases">
        <authorList>
            <consortium name="Pathogen Informatics"/>
        </authorList>
    </citation>
    <scope>NUCLEOTIDE SEQUENCE</scope>
</reference>
<protein>
    <submittedName>
        <fullName evidence="10">Uncharacterized protein</fullName>
    </submittedName>
</protein>
<keyword evidence="5" id="KW-0677">Repeat</keyword>
<dbReference type="AlphaFoldDB" id="A0A3S5CP78"/>
<name>A0A3S5CP78_9PLAT</name>
<keyword evidence="7" id="KW-0206">Cytoskeleton</keyword>
<evidence type="ECO:0000256" key="3">
    <source>
        <dbReference type="ARBA" id="ARBA00022490"/>
    </source>
</evidence>
<evidence type="ECO:0000313" key="11">
    <source>
        <dbReference type="Proteomes" id="UP000784294"/>
    </source>
</evidence>
<keyword evidence="6 9" id="KW-0175">Coiled coil</keyword>
<comment type="subcellular location">
    <subcellularLocation>
        <location evidence="1">Cell projection</location>
        <location evidence="1">Cilium</location>
    </subcellularLocation>
    <subcellularLocation>
        <location evidence="2">Cytoplasm</location>
        <location evidence="2">Cytoskeleton</location>
    </subcellularLocation>
</comment>
<dbReference type="OrthoDB" id="535167at2759"/>
<dbReference type="GO" id="GO:0005930">
    <property type="term" value="C:axoneme"/>
    <property type="evidence" value="ECO:0007669"/>
    <property type="project" value="TreeGrafter"/>
</dbReference>
<evidence type="ECO:0000256" key="5">
    <source>
        <dbReference type="ARBA" id="ARBA00022737"/>
    </source>
</evidence>
<dbReference type="Proteomes" id="UP000784294">
    <property type="component" value="Unassembled WGS sequence"/>
</dbReference>
<dbReference type="PANTHER" id="PTHR14885:SF1">
    <property type="entry name" value="CILIA- AND FLAGELLA-ASSOCIATED PROTEIN 43"/>
    <property type="match status" value="1"/>
</dbReference>
<sequence>MVLRMVKLTDDADYYVGETSGNHRTADQADLNEMLRGLEEQEAQLSSDVNRNQADMELQLLMKQGQVEVNVHSLPTNINAGEVSRTCSSSGAGTASNRLGTGLIRDYHDALMIHRSQVEDLNTRILGLGQGKVNHMIRGKEFKKRFVHLEW</sequence>
<evidence type="ECO:0000256" key="9">
    <source>
        <dbReference type="SAM" id="Coils"/>
    </source>
</evidence>
<evidence type="ECO:0000256" key="6">
    <source>
        <dbReference type="ARBA" id="ARBA00023054"/>
    </source>
</evidence>
<evidence type="ECO:0000256" key="2">
    <source>
        <dbReference type="ARBA" id="ARBA00004245"/>
    </source>
</evidence>
<evidence type="ECO:0000256" key="8">
    <source>
        <dbReference type="ARBA" id="ARBA00023273"/>
    </source>
</evidence>
<evidence type="ECO:0000256" key="7">
    <source>
        <dbReference type="ARBA" id="ARBA00023212"/>
    </source>
</evidence>
<comment type="caution">
    <text evidence="10">The sequence shown here is derived from an EMBL/GenBank/DDBJ whole genome shotgun (WGS) entry which is preliminary data.</text>
</comment>
<keyword evidence="4" id="KW-0853">WD repeat</keyword>
<dbReference type="PANTHER" id="PTHR14885">
    <property type="entry name" value="CILIA- AND FLAGELLA-ASSOCIATED PROTEIN 43-RELATED"/>
    <property type="match status" value="1"/>
</dbReference>
<keyword evidence="8" id="KW-0966">Cell projection</keyword>
<dbReference type="EMBL" id="CAAALY010253757">
    <property type="protein sequence ID" value="VEL37009.1"/>
    <property type="molecule type" value="Genomic_DNA"/>
</dbReference>
<organism evidence="10 11">
    <name type="scientific">Protopolystoma xenopodis</name>
    <dbReference type="NCBI Taxonomy" id="117903"/>
    <lineage>
        <taxon>Eukaryota</taxon>
        <taxon>Metazoa</taxon>
        <taxon>Spiralia</taxon>
        <taxon>Lophotrochozoa</taxon>
        <taxon>Platyhelminthes</taxon>
        <taxon>Monogenea</taxon>
        <taxon>Polyopisthocotylea</taxon>
        <taxon>Polystomatidea</taxon>
        <taxon>Polystomatidae</taxon>
        <taxon>Protopolystoma</taxon>
    </lineage>
</organism>
<keyword evidence="3" id="KW-0963">Cytoplasm</keyword>
<evidence type="ECO:0000313" key="10">
    <source>
        <dbReference type="EMBL" id="VEL37009.1"/>
    </source>
</evidence>
<gene>
    <name evidence="10" type="ORF">PXEA_LOCUS30449</name>
</gene>